<proteinExistence type="predicted"/>
<feature type="non-terminal residue" evidence="2">
    <location>
        <position position="63"/>
    </location>
</feature>
<organism evidence="2">
    <name type="scientific">marine sediment metagenome</name>
    <dbReference type="NCBI Taxonomy" id="412755"/>
    <lineage>
        <taxon>unclassified sequences</taxon>
        <taxon>metagenomes</taxon>
        <taxon>ecological metagenomes</taxon>
    </lineage>
</organism>
<dbReference type="AlphaFoldDB" id="A0A0F8VQF4"/>
<feature type="transmembrane region" description="Helical" evidence="1">
    <location>
        <begin position="12"/>
        <end position="32"/>
    </location>
</feature>
<keyword evidence="1" id="KW-0472">Membrane</keyword>
<evidence type="ECO:0000313" key="2">
    <source>
        <dbReference type="EMBL" id="KKK46598.1"/>
    </source>
</evidence>
<accession>A0A0F8VQF4</accession>
<reference evidence="2" key="1">
    <citation type="journal article" date="2015" name="Nature">
        <title>Complex archaea that bridge the gap between prokaryotes and eukaryotes.</title>
        <authorList>
            <person name="Spang A."/>
            <person name="Saw J.H."/>
            <person name="Jorgensen S.L."/>
            <person name="Zaremba-Niedzwiedzka K."/>
            <person name="Martijn J."/>
            <person name="Lind A.E."/>
            <person name="van Eijk R."/>
            <person name="Schleper C."/>
            <person name="Guy L."/>
            <person name="Ettema T.J."/>
        </authorList>
    </citation>
    <scope>NUCLEOTIDE SEQUENCE</scope>
</reference>
<keyword evidence="1" id="KW-1133">Transmembrane helix</keyword>
<sequence>MRKVTLQFFQLFLAIIIIYAMLYDFPNGILFVRLYQDLILALHQNLLVSLLCLVCMFLIGKWK</sequence>
<gene>
    <name evidence="2" type="ORF">LCGC14_3163620</name>
</gene>
<name>A0A0F8VQF4_9ZZZZ</name>
<protein>
    <submittedName>
        <fullName evidence="2">Uncharacterized protein</fullName>
    </submittedName>
</protein>
<evidence type="ECO:0000256" key="1">
    <source>
        <dbReference type="SAM" id="Phobius"/>
    </source>
</evidence>
<keyword evidence="1" id="KW-0812">Transmembrane</keyword>
<dbReference type="EMBL" id="LAZR01069996">
    <property type="protein sequence ID" value="KKK46598.1"/>
    <property type="molecule type" value="Genomic_DNA"/>
</dbReference>
<comment type="caution">
    <text evidence="2">The sequence shown here is derived from an EMBL/GenBank/DDBJ whole genome shotgun (WGS) entry which is preliminary data.</text>
</comment>
<feature type="transmembrane region" description="Helical" evidence="1">
    <location>
        <begin position="38"/>
        <end position="59"/>
    </location>
</feature>